<comment type="caution">
    <text evidence="1">The sequence shown here is derived from an EMBL/GenBank/DDBJ whole genome shotgun (WGS) entry which is preliminary data.</text>
</comment>
<name>A0AA40R543_9BURK</name>
<evidence type="ECO:0000313" key="1">
    <source>
        <dbReference type="EMBL" id="KWZ53330.1"/>
    </source>
</evidence>
<organism evidence="1 2">
    <name type="scientific">Burkholderia ubonensis</name>
    <dbReference type="NCBI Taxonomy" id="101571"/>
    <lineage>
        <taxon>Bacteria</taxon>
        <taxon>Pseudomonadati</taxon>
        <taxon>Pseudomonadota</taxon>
        <taxon>Betaproteobacteria</taxon>
        <taxon>Burkholderiales</taxon>
        <taxon>Burkholderiaceae</taxon>
        <taxon>Burkholderia</taxon>
        <taxon>Burkholderia cepacia complex</taxon>
    </lineage>
</organism>
<evidence type="ECO:0000313" key="2">
    <source>
        <dbReference type="Proteomes" id="UP000070119"/>
    </source>
</evidence>
<gene>
    <name evidence="1" type="ORF">WK57_30545</name>
</gene>
<protein>
    <submittedName>
        <fullName evidence="1">Uncharacterized protein</fullName>
    </submittedName>
</protein>
<dbReference type="EMBL" id="LNJU01000005">
    <property type="protein sequence ID" value="KWZ53330.1"/>
    <property type="molecule type" value="Genomic_DNA"/>
</dbReference>
<dbReference type="RefSeq" id="WP_060147092.1">
    <property type="nucleotide sequence ID" value="NZ_CM003772.1"/>
</dbReference>
<reference evidence="1 2" key="1">
    <citation type="submission" date="2015-11" db="EMBL/GenBank/DDBJ databases">
        <authorList>
            <person name="Sahl J."/>
            <person name="Wagner D."/>
            <person name="Keim P."/>
        </authorList>
    </citation>
    <scope>NUCLEOTIDE SEQUENCE [LARGE SCALE GENOMIC DNA]</scope>
    <source>
        <strain evidence="1 2">MSMB1157</strain>
    </source>
</reference>
<dbReference type="AlphaFoldDB" id="A0AA40R543"/>
<accession>A0AA40R543</accession>
<proteinExistence type="predicted"/>
<sequence length="60" mass="6512">MVLTAAECLRSFKAAVRDGRRGQYGAASEIVERVRKAAGDEAAERAKKELWAYIKSGKAA</sequence>
<dbReference type="Proteomes" id="UP000070119">
    <property type="component" value="Chromosome 2"/>
</dbReference>